<dbReference type="EMBL" id="KU686212">
    <property type="protein sequence ID" value="AOV62052.1"/>
    <property type="molecule type" value="Genomic_DNA"/>
</dbReference>
<evidence type="ECO:0000259" key="1">
    <source>
        <dbReference type="Pfam" id="PF14240"/>
    </source>
</evidence>
<reference evidence="2 4" key="1">
    <citation type="journal article" date="2016" name="Virology">
        <title>The genomic content and context of auxiliary metabolic genes in marine cyanomyoviruses.</title>
        <authorList>
            <person name="Crummett L.T."/>
            <person name="Puxty R.J."/>
            <person name="Weihe C."/>
            <person name="Marston M.F."/>
            <person name="Martiny J.B."/>
        </authorList>
    </citation>
    <scope>NUCLEOTIDE SEQUENCE [LARGE SCALE GENOMIC DNA]</scope>
    <source>
        <strain evidence="2">0910CC49</strain>
    </source>
</reference>
<evidence type="ECO:0000313" key="5">
    <source>
        <dbReference type="Proteomes" id="UP000510897"/>
    </source>
</evidence>
<gene>
    <name evidence="2" type="ORF">C490910_128</name>
    <name evidence="3" type="ORF">CC030809_00122</name>
</gene>
<dbReference type="Pfam" id="PF14240">
    <property type="entry name" value="YHYH"/>
    <property type="match status" value="1"/>
</dbReference>
<reference evidence="3 5" key="2">
    <citation type="submission" date="2020-06" db="EMBL/GenBank/DDBJ databases">
        <authorList>
            <person name="Puxty R.J."/>
            <person name="Weihe C."/>
            <person name="Marston M.F."/>
            <person name="Martiny J.B.H."/>
        </authorList>
    </citation>
    <scope>NUCLEOTIDE SEQUENCE [LARGE SCALE GENOMIC DNA]</scope>
    <source>
        <strain evidence="3">0809CC03</strain>
    </source>
</reference>
<dbReference type="GeneID" id="30308182"/>
<name>A0A1D8KTS7_9CAUD</name>
<evidence type="ECO:0000313" key="3">
    <source>
        <dbReference type="EMBL" id="QLF86178.1"/>
    </source>
</evidence>
<reference evidence="3 5" key="3">
    <citation type="submission" date="2020-07" db="EMBL/GenBank/DDBJ databases">
        <title>Signatures of coevolution in a cyanophage population.</title>
        <authorList>
            <person name="Abebe J."/>
        </authorList>
    </citation>
    <scope>NUCLEOTIDE SEQUENCE [LARGE SCALE GENOMIC DNA]</scope>
    <source>
        <strain evidence="3">0809CC03</strain>
    </source>
</reference>
<evidence type="ECO:0000313" key="4">
    <source>
        <dbReference type="Proteomes" id="UP000203902"/>
    </source>
</evidence>
<protein>
    <submittedName>
        <fullName evidence="2">Structural protein</fullName>
    </submittedName>
</protein>
<dbReference type="Proteomes" id="UP000510897">
    <property type="component" value="Segment"/>
</dbReference>
<proteinExistence type="predicted"/>
<sequence length="4314" mass="470794">MIGTGIDVRVKIQDIVSSQLPEFILSEAPLTDDFLKQFYVSQEFQGGAIDFATNLDQYLDLNNLSSDSLYGTFELTQDISSTDTEVFVNTTKSFPGEWGLLKVNDEIMTYTGITTNSFTGVVRGFSGVTSLHAEGAPEEIVFNATEASSHLSGASVTNLSTLFLKEFYKKLSYTFAPGFEDLDVDSELDVGNWIRQVRSFFQTKGSEESIIILFKVLYGEKPTVIDLEDFLIKPSTAEYSRRDYAVAIPVEGNPIDLKGKTIFQVGSPNVFGAVSEIEAFTRDGRLYYRIYFFVSNEEVLNERKLFTIPGRTQCQREWNPGDTTLTVDTTIGFRDNGEFITADGIVFNYEQRSVNQFLGVTCSVPTKKVLITDEIIDNIIVSGMNDLGEEVTLRLTGVISDINFGDDIPFNFQGEKIRVDTLGESILSNIATRDESTVPEIIANSFVYNTSVRFEVESVNGTSFILSAPYLDKSSIDVGDTVDILPRGGQNAYIIGALVTEVDFVNSTVTINNSFGIPVNQSLDIRRNQKYANSSGARIDYGNNAVLSNVLNLYDGREYDSNYYVATNSLPSYEISANIVESSLVSPTQQSFDDFNSFTGEYSTIIFAGDVNFYTGDLVTYSVSEGATSLTETGEYYVQVLSDRRKVKLFVSPSFIGSENSVGLVYTPDSGSHFFTLESQKTREISTKRIFRKIPVSDSLVAIDRTPEETTPGSIAVLTNGVEIVSYKSPNKVYLGPLERLDVGSRGEGYSVISPPKIYIAEPDVQLYEGGTGSVVPTKATSTPVIKGKLEEILIDPQDFDIKEVFSITVRGGNSRGASAVPIIDKKNRELPFDSRVTTLGGGVNPDDNSILFQSNHNLTEGTALVYNNKGADSIGITLSDNTDFSTGATLSNGGVYYAKILNNRTIQLFETLESLNNGGDPVFLSSNLTGYGFQSFDTLRADRLIGATITDDGGDFFYRNMSFNPSNVFDEYDEIRYVSHGFNSGDIVEYGTTGTVISGMSTQNQYYVYKVNDNVLKLSDAGIGATISSNYDRLEFVDFNSSGTGTHNIKYPDITADVVVSFASSATGTIVASPIIRGSIEQVYTDDGGYYGSDIINFEKNPEVYPIGGSLAKLSPSIVNGIVNFVQIINTGKNYSDCPELVVSDSSGAGTGAKLRAVVVDGEIIDVIIISGGIGYNSASTTIEVLETGRDALIIPRIRDLTINLNSRFGFEVLSQNNYRIVSYNRVLREGVYSDVGNFHSPIIGWANDGNPIYGGFGFSDPQDTNSEIRAMETAYELAPNDVYGRPSQTAYPAGFFIEDYKYVDGGDLDEYNGRYCRTPDFPNGVYAYFAGISPDPQSSAREPQFPYFIGPKFRDSAIDSNSTNVDQSFDLNDKPIFRNTFPYYVGSPVAGSEFIDQSYLFDIQDSIVQSTSPGTIDSISIVGDGKDYSVGDVPLFNSDEDFISATISQVTGIGVSEVRENTLSYSKLDTAVIRLDQKTIRIYVSPNHQYNDNDSVIISGLSTITSTISGSRIVNIDNSAMTLYSPVQPIVNDGVTDIFVNSISQNVSVGSSIEIGNPGETELVSVLNIFPINKALRVYRPVGFNTVANIGDLVSPLPNFFDVNVRTPEFESELDYAYNFNPKQSLSIAPSLGESTSRVYSIGSIDYPISVPAASIYAPNHQFKNLEEVVFTKPANGISLDGLDSNNNPVVVPIIGDSQVLYVHNISKDYIGLRFTPSDEDIIFLTDASDLFTYSIKTNRFVETANLDRIRAEVTTIKPHQLKNNDTVTISVSALNSSGIGTASDVYIQFDEISQSLIVDPKFATSADISTELNLVFIEDHGYILGDYVLYECDGTSISGLTTHSKYFIIPFDTDRFYLAETAIDVKIGSELPIILGSTGSGEHKFSKVNPELNITGNHDILFDVSDPSLLNRELKFFYDQNLTEVFENNGIDPVFVVSGVSSEGTIGATKEIRFSENNPGVIYYGIESGGYISTSDTNAIAYNSIKYVNSVYSTKGTITSEDDNVFSLSLSEKPEVPLYTSTNSLLSYTTSSKNTVGGVGEVRIISSGNNFKTLPEFITIQSETGNNASLRANSSDIGRLSSFRIQNAGWAYSADKTLSPKGIVQPSIKFTNSDFVSSIDVINGGIGYQVNPDVVLIDAITRQTIDNGSLIANTQSSKIVEIEIDVAPSGLSKNPHELYTTNNGNGIPILEIIDIDSTSAEVVFSLQTPIIGYASTPFEIGDQVFIENIFSDSTDSSNLNSSDYGYSFFDVVSVISSNPTIITVKYPESAVDNIYTGIGATNQGAFSSIVNRKNYPEFQVNQTTAVFVIGERLSVIIDGDDRETDLIIEESNTNFFKVSGNYDLLTGDTVRGNVSGIEATVTDIDKSFCRYVVDTVSRTSIGWRDSIGFTNDEFQVTPNNDYYQNLSYSIKSTIGFETLIGPVNRLVHPAGLKNFSDTKIESIGVVGLGTTAITTDPSITIDFIGLTDVSDTPLRVDRINVFDLGYDSNVNNNKTNEIRFNSATPEKRLTNYFEVKTNRVLLIDDISSSFIDSDNLRAQNDFIDFDVITSVYTRGIIQVRNPSTDQVQLSEIISLTYDDNAYTLSKASVYDGNVPHGIFQSTSLTSSDYTLRFIPTEPDTFDMDLKLLTQKFDSNSIGAKELGYVTLGGLARTAPALSSTLVYSAPNNSINAVALQVYVQKASGQPSYYEVYAFVANGEVLSKTYNFTGDPIRESNSPGFDFISILDGGGKIRISVENTDADFLRINTRELEYKATASGENPYRFKKDNIFDGSERGLNLLSEQTVGSTTDSSINVLTLNSELFQTAKLVVYIEGTTIGAIHQVMVANSDGSTYNETYPFITEGDGSGGSGIGTFGATINGSDWNIEFYPDSSFSAQSLTFTTYAEAFYREYDAVNYDPRPLTYQNNEEAYFLEIYNTPLGNRTNKVSFPIQYNGIPVYEKGFDPIAVIDDSSDVISLNNHFFSDSEELYYEFGDTVSTVIPEAIGIVPVIDYLGISTDKMPSKVWAIKIDLNKFRVSATKEDADRGIYIDIVDFGVGNNHKFGMEKKLEKSLYTIDGVIQSPIAQANLVYELDSSTTDNDKLLQLVGISSITAGDILLVDEEYIIIEDVGFAEQASGPISNTGSIPLIEVKRGTLGSLSTSHSAGAEMFLFRGSYNIVGNNLIFTEAPNGSGPQQPNQSNLVIVNSSFQGRVFLQQNYDKIAIFDDISSEFDGTTEQFKLTSGGITTGGVENGSGVLIINDIYQTPTTTNNEGNNYYFTDAEKNIVYSWSDLGDTSQCLVGEIRISDSEDEIGLSNIDLNSIDQEAYFNTLVAGDEYVVNVKYSESQFEYRGNYQASLPGNTTRFVGGSVISGIVTTTDDVVDVTIVPVIPKSDVVFTGIRSPITGLRVESEFDVNQNQIPRGGLIVSLGSTPGLGYAPLVDAILEPEVVGGEIVGVYTGNNIGETTQVRWAVYDNETGELTVSFYGNATTAQEPVSGAVYFKESGRLLVTTPASLSGQSILTGDLVSLDALLFECSSGGAPSQQIFPDRDSVFTIESIVNDNTFSVSVGISTLDHTYIAGGTWQKVLPFEFGRQELNPSFVYLNNLEFECPSGQTAGLTTTLFPTDTNNFPVITRDDGAHLRLQVGISTLVHNYVGGGTIGEITKNSVGSGYNSVVSIGITEAGHTGAAASIRGIPGPGGELQIVIDDPGSGYVDPYIWAPSPNYFNLPIKGISRRDGTTDTGKNLFVTCEVGGATTTAIGKSEYFEVINYEISNLGYGFMEGDVVTVVGLVTDKSLSQPIEEFQLTVLDTFTDNFSYWNYGQQDYIDSISSLQDGIRTRFPLIYNGELLSFEKNPLDEDSDAIDLNSILLIYVNSVLQVPEVAYRFNGGTSFEFTEPPLPADDIDIYFYRGNRDLDSIEVTTITESIRPGDDLQIMKNDVYDLSKTQDIRLVTQIKSSDTVRTNIYSGNRDLDTINPRPVAWDKQKRDIFIYGEPAFKTRDSLESDIRPDASIISPLNSSSINLYIDSPQLFRYEQDVDNSVEDISSLAANIYGQSDLFTNTSDTFEEAEIKAVVNANGQVSDLQVINPGRGYPTDTQITISSPVDGSRAFLTNKIIIGGTIIFVSTQPSGVGSGYDPANPPIVLIERPAIKYESGIKFNGDNVRGYSAAITRIVGAPSPNFSVPYFLRFYFNKLDDSQNINDILVGDYIVTSQTNIGSGVNAIGGNQLDLVGTSNQFLDCVYKVSGIDASTYEYIDVNVTTNVSGIDVSGDLGYFSFGVISNVSRPNGKTFDIPNPEYTNDMDNFPTLVRTKGGLRDRGGLAKKVVT</sequence>
<organism evidence="2 4">
    <name type="scientific">Synechococcus phage S-CAM7</name>
    <dbReference type="NCBI Taxonomy" id="1883368"/>
    <lineage>
        <taxon>Viruses</taxon>
        <taxon>Duplodnaviria</taxon>
        <taxon>Heunggongvirae</taxon>
        <taxon>Uroviricota</taxon>
        <taxon>Caudoviricetes</taxon>
        <taxon>Pantevenvirales</taxon>
        <taxon>Kyanoviridae</taxon>
        <taxon>Mazuvirus</taxon>
        <taxon>Mazuvirus scam7</taxon>
    </lineage>
</organism>
<dbReference type="KEGG" id="vg:30308182"/>
<dbReference type="InterPro" id="IPR025924">
    <property type="entry name" value="YHYH_dom"/>
</dbReference>
<accession>A0A1D8KTS7</accession>
<dbReference type="RefSeq" id="YP_009323061.1">
    <property type="nucleotide sequence ID" value="NC_031927.1"/>
</dbReference>
<evidence type="ECO:0000313" key="2">
    <source>
        <dbReference type="EMBL" id="AOV62052.1"/>
    </source>
</evidence>
<dbReference type="EMBL" id="MT586120">
    <property type="protein sequence ID" value="QLF86178.1"/>
    <property type="molecule type" value="Genomic_DNA"/>
</dbReference>
<dbReference type="Proteomes" id="UP000203902">
    <property type="component" value="Segment"/>
</dbReference>
<keyword evidence="4" id="KW-1185">Reference proteome</keyword>
<feature type="domain" description="YHYH" evidence="1">
    <location>
        <begin position="1241"/>
        <end position="1333"/>
    </location>
</feature>